<evidence type="ECO:0000313" key="2">
    <source>
        <dbReference type="EMBL" id="GJJ10035.1"/>
    </source>
</evidence>
<feature type="compositionally biased region" description="Basic residues" evidence="1">
    <location>
        <begin position="202"/>
        <end position="213"/>
    </location>
</feature>
<comment type="caution">
    <text evidence="2">The sequence shown here is derived from an EMBL/GenBank/DDBJ whole genome shotgun (WGS) entry which is preliminary data.</text>
</comment>
<protein>
    <submittedName>
        <fullName evidence="2">Uncharacterized protein</fullName>
    </submittedName>
</protein>
<accession>A0AAV5A6X6</accession>
<keyword evidence="3" id="KW-1185">Reference proteome</keyword>
<sequence length="254" mass="27778">METIPAIESSLDELENVLEPLLETDLSETASKLDTLQKAKFQVILSHAVHSLVASATRFIKHAIQEAGKQGNNHIRFNTTAEVSMKTVVTTSGVNPQSSIISAELTSAALAKIEERRKALAESDDLEPDDELMVVDEVVISKSEGKRKQNQEDTDTSNSKKKKRKGIDPWTGFEDLTTTVVTQKGTEANKTHDVSTPIASKPPRKPRHKKKKQQQVNDAESGSNGDNSQTPIAKAKTTAKQPDYHCLSGGIIRL</sequence>
<feature type="region of interest" description="Disordered" evidence="1">
    <location>
        <begin position="183"/>
        <end position="254"/>
    </location>
</feature>
<feature type="compositionally biased region" description="Polar residues" evidence="1">
    <location>
        <begin position="216"/>
        <end position="231"/>
    </location>
</feature>
<evidence type="ECO:0000313" key="3">
    <source>
        <dbReference type="Proteomes" id="UP001050691"/>
    </source>
</evidence>
<feature type="region of interest" description="Disordered" evidence="1">
    <location>
        <begin position="143"/>
        <end position="171"/>
    </location>
</feature>
<reference evidence="2" key="1">
    <citation type="submission" date="2021-10" db="EMBL/GenBank/DDBJ databases">
        <title>De novo Genome Assembly of Clathrus columnatus (Basidiomycota, Fungi) Using Illumina and Nanopore Sequence Data.</title>
        <authorList>
            <person name="Ogiso-Tanaka E."/>
            <person name="Itagaki H."/>
            <person name="Hosoya T."/>
            <person name="Hosaka K."/>
        </authorList>
    </citation>
    <scope>NUCLEOTIDE SEQUENCE</scope>
    <source>
        <strain evidence="2">MO-923</strain>
    </source>
</reference>
<proteinExistence type="predicted"/>
<dbReference type="EMBL" id="BPWL01000004">
    <property type="protein sequence ID" value="GJJ10035.1"/>
    <property type="molecule type" value="Genomic_DNA"/>
</dbReference>
<organism evidence="2 3">
    <name type="scientific">Clathrus columnatus</name>
    <dbReference type="NCBI Taxonomy" id="1419009"/>
    <lineage>
        <taxon>Eukaryota</taxon>
        <taxon>Fungi</taxon>
        <taxon>Dikarya</taxon>
        <taxon>Basidiomycota</taxon>
        <taxon>Agaricomycotina</taxon>
        <taxon>Agaricomycetes</taxon>
        <taxon>Phallomycetidae</taxon>
        <taxon>Phallales</taxon>
        <taxon>Clathraceae</taxon>
        <taxon>Clathrus</taxon>
    </lineage>
</organism>
<dbReference type="AlphaFoldDB" id="A0AAV5A6X6"/>
<name>A0AAV5A6X6_9AGAM</name>
<gene>
    <name evidence="2" type="ORF">Clacol_004261</name>
</gene>
<evidence type="ECO:0000256" key="1">
    <source>
        <dbReference type="SAM" id="MobiDB-lite"/>
    </source>
</evidence>
<dbReference type="Proteomes" id="UP001050691">
    <property type="component" value="Unassembled WGS sequence"/>
</dbReference>